<reference evidence="2" key="1">
    <citation type="submission" date="2016-11" db="UniProtKB">
        <authorList>
            <consortium name="WormBaseParasite"/>
        </authorList>
    </citation>
    <scope>IDENTIFICATION</scope>
    <source>
        <strain evidence="2">KR3021</strain>
    </source>
</reference>
<protein>
    <submittedName>
        <fullName evidence="2">N-acetyltransferase domain-containing protein</fullName>
    </submittedName>
</protein>
<proteinExistence type="predicted"/>
<sequence length="299" mass="34926">MKHFKTLEHERWAYEKEYFNVFYEVFGEDGMIFVTALEEETKKPMGCIMGTYWKNNSGKKVLFTIGTFFIVPEYRGKGLGNYLFDYLNNEALKQNIPLYLNAVANMTEKYSEKFNFNLFRDYKVETLGPKCSDFVNKKEIVLPNYSVHDHSEFTQWDKFLQFDLKLCNGVVDRVKYLRTLFKISIYSSIATNEKGDVVGCVSMRECSNRMLSVGPFYSENKDLLQLMLNKVLEHIDSTKYDEIRFNAFTCNSDLKELLSLYTEGKINRICACTLQFAGSYIPTEEKYLHCIVDLAQNFV</sequence>
<dbReference type="Proteomes" id="UP000095286">
    <property type="component" value="Unplaced"/>
</dbReference>
<accession>A0AC35UFN5</accession>
<evidence type="ECO:0000313" key="1">
    <source>
        <dbReference type="Proteomes" id="UP000095286"/>
    </source>
</evidence>
<evidence type="ECO:0000313" key="2">
    <source>
        <dbReference type="WBParaSite" id="RSKR_0001084400.1"/>
    </source>
</evidence>
<name>A0AC35UFN5_9BILA</name>
<organism evidence="1 2">
    <name type="scientific">Rhabditophanes sp. KR3021</name>
    <dbReference type="NCBI Taxonomy" id="114890"/>
    <lineage>
        <taxon>Eukaryota</taxon>
        <taxon>Metazoa</taxon>
        <taxon>Ecdysozoa</taxon>
        <taxon>Nematoda</taxon>
        <taxon>Chromadorea</taxon>
        <taxon>Rhabditida</taxon>
        <taxon>Tylenchina</taxon>
        <taxon>Panagrolaimomorpha</taxon>
        <taxon>Strongyloidoidea</taxon>
        <taxon>Alloionematidae</taxon>
        <taxon>Rhabditophanes</taxon>
    </lineage>
</organism>
<dbReference type="WBParaSite" id="RSKR_0001084400.1">
    <property type="protein sequence ID" value="RSKR_0001084400.1"/>
    <property type="gene ID" value="RSKR_0001084400"/>
</dbReference>